<evidence type="ECO:0000256" key="1">
    <source>
        <dbReference type="SAM" id="MobiDB-lite"/>
    </source>
</evidence>
<name>A0A5B7ETJ6_PORTR</name>
<dbReference type="AlphaFoldDB" id="A0A5B7ETJ6"/>
<gene>
    <name evidence="2" type="ORF">E2C01_029935</name>
</gene>
<feature type="region of interest" description="Disordered" evidence="1">
    <location>
        <begin position="41"/>
        <end position="66"/>
    </location>
</feature>
<organism evidence="2 3">
    <name type="scientific">Portunus trituberculatus</name>
    <name type="common">Swimming crab</name>
    <name type="synonym">Neptunus trituberculatus</name>
    <dbReference type="NCBI Taxonomy" id="210409"/>
    <lineage>
        <taxon>Eukaryota</taxon>
        <taxon>Metazoa</taxon>
        <taxon>Ecdysozoa</taxon>
        <taxon>Arthropoda</taxon>
        <taxon>Crustacea</taxon>
        <taxon>Multicrustacea</taxon>
        <taxon>Malacostraca</taxon>
        <taxon>Eumalacostraca</taxon>
        <taxon>Eucarida</taxon>
        <taxon>Decapoda</taxon>
        <taxon>Pleocyemata</taxon>
        <taxon>Brachyura</taxon>
        <taxon>Eubrachyura</taxon>
        <taxon>Portunoidea</taxon>
        <taxon>Portunidae</taxon>
        <taxon>Portuninae</taxon>
        <taxon>Portunus</taxon>
    </lineage>
</organism>
<dbReference type="EMBL" id="VSRR010003528">
    <property type="protein sequence ID" value="MPC36476.1"/>
    <property type="molecule type" value="Genomic_DNA"/>
</dbReference>
<comment type="caution">
    <text evidence="2">The sequence shown here is derived from an EMBL/GenBank/DDBJ whole genome shotgun (WGS) entry which is preliminary data.</text>
</comment>
<evidence type="ECO:0000313" key="2">
    <source>
        <dbReference type="EMBL" id="MPC36476.1"/>
    </source>
</evidence>
<evidence type="ECO:0000313" key="3">
    <source>
        <dbReference type="Proteomes" id="UP000324222"/>
    </source>
</evidence>
<keyword evidence="3" id="KW-1185">Reference proteome</keyword>
<accession>A0A5B7ETJ6</accession>
<protein>
    <submittedName>
        <fullName evidence="2">Uncharacterized protein</fullName>
    </submittedName>
</protein>
<reference evidence="2 3" key="1">
    <citation type="submission" date="2019-05" db="EMBL/GenBank/DDBJ databases">
        <title>Another draft genome of Portunus trituberculatus and its Hox gene families provides insights of decapod evolution.</title>
        <authorList>
            <person name="Jeong J.-H."/>
            <person name="Song I."/>
            <person name="Kim S."/>
            <person name="Choi T."/>
            <person name="Kim D."/>
            <person name="Ryu S."/>
            <person name="Kim W."/>
        </authorList>
    </citation>
    <scope>NUCLEOTIDE SEQUENCE [LARGE SCALE GENOMIC DNA]</scope>
    <source>
        <tissue evidence="2">Muscle</tissue>
    </source>
</reference>
<proteinExistence type="predicted"/>
<sequence>MYRVTACRSATKTGMPTILQPQDLCYILLLPACIHTLRTPRKAQPPDLESAPERDQHHHGLTFTLEDEAKPSLRHLLPFVAVRLSSCAQFRRVAHRHADNIGHNKQAKCI</sequence>
<dbReference type="Proteomes" id="UP000324222">
    <property type="component" value="Unassembled WGS sequence"/>
</dbReference>